<comment type="caution">
    <text evidence="2">The sequence shown here is derived from an EMBL/GenBank/DDBJ whole genome shotgun (WGS) entry which is preliminary data.</text>
</comment>
<accession>A0A5N4C141</accession>
<name>A0A5N4C141_CAMDR</name>
<dbReference type="EMBL" id="JWIN03000037">
    <property type="protein sequence ID" value="KAB1252580.1"/>
    <property type="molecule type" value="Genomic_DNA"/>
</dbReference>
<evidence type="ECO:0000256" key="1">
    <source>
        <dbReference type="SAM" id="MobiDB-lite"/>
    </source>
</evidence>
<dbReference type="Proteomes" id="UP000299084">
    <property type="component" value="Unassembled WGS sequence"/>
</dbReference>
<reference evidence="2 3" key="1">
    <citation type="journal article" date="2019" name="Mol. Ecol. Resour.">
        <title>Improving Illumina assemblies with Hi-C and long reads: an example with the North African dromedary.</title>
        <authorList>
            <person name="Elbers J.P."/>
            <person name="Rogers M.F."/>
            <person name="Perelman P.L."/>
            <person name="Proskuryakova A.A."/>
            <person name="Serdyukova N.A."/>
            <person name="Johnson W.E."/>
            <person name="Horin P."/>
            <person name="Corander J."/>
            <person name="Murphy D."/>
            <person name="Burger P.A."/>
        </authorList>
    </citation>
    <scope>NUCLEOTIDE SEQUENCE [LARGE SCALE GENOMIC DNA]</scope>
    <source>
        <strain evidence="2">Drom800</strain>
        <tissue evidence="2">Blood</tissue>
    </source>
</reference>
<gene>
    <name evidence="2" type="ORF">Cadr_000002599</name>
</gene>
<dbReference type="OrthoDB" id="9742761at2759"/>
<dbReference type="InterPro" id="IPR040433">
    <property type="entry name" value="Spermatid_TP"/>
</dbReference>
<keyword evidence="3" id="KW-1185">Reference proteome</keyword>
<evidence type="ECO:0000313" key="3">
    <source>
        <dbReference type="Proteomes" id="UP000299084"/>
    </source>
</evidence>
<sequence length="118" mass="13269">MSKVSKKLPEPNTDMEQPTASSRQRKKMNVPDQPRTRSGGKALKTTRKIKKNLQRTLSKKASKKTTNPIRKSKKAKGPTLFGHYHRLNETLSENQNELQQKQEVAEKPTTSTGDLGGQ</sequence>
<evidence type="ECO:0000313" key="2">
    <source>
        <dbReference type="EMBL" id="KAB1252580.1"/>
    </source>
</evidence>
<proteinExistence type="predicted"/>
<feature type="compositionally biased region" description="Basic residues" evidence="1">
    <location>
        <begin position="44"/>
        <end position="63"/>
    </location>
</feature>
<dbReference type="PANTHER" id="PTHR37876:SF1">
    <property type="entry name" value="SERINE_ARGININE REPETITIVE MATRIX PROTEIN 4-LIKE-RELATED"/>
    <property type="match status" value="1"/>
</dbReference>
<protein>
    <recommendedName>
        <fullName evidence="4">Spermatid nuclear transition protein 4-like</fullName>
    </recommendedName>
</protein>
<dbReference type="AlphaFoldDB" id="A0A5N4C141"/>
<feature type="compositionally biased region" description="Polar residues" evidence="1">
    <location>
        <begin position="89"/>
        <end position="118"/>
    </location>
</feature>
<dbReference type="PANTHER" id="PTHR37876">
    <property type="entry name" value="PROTEIN GAR2-LIKE"/>
    <property type="match status" value="1"/>
</dbReference>
<evidence type="ECO:0008006" key="4">
    <source>
        <dbReference type="Google" id="ProtNLM"/>
    </source>
</evidence>
<organism evidence="2 3">
    <name type="scientific">Camelus dromedarius</name>
    <name type="common">Dromedary</name>
    <name type="synonym">Arabian camel</name>
    <dbReference type="NCBI Taxonomy" id="9838"/>
    <lineage>
        <taxon>Eukaryota</taxon>
        <taxon>Metazoa</taxon>
        <taxon>Chordata</taxon>
        <taxon>Craniata</taxon>
        <taxon>Vertebrata</taxon>
        <taxon>Euteleostomi</taxon>
        <taxon>Mammalia</taxon>
        <taxon>Eutheria</taxon>
        <taxon>Laurasiatheria</taxon>
        <taxon>Artiodactyla</taxon>
        <taxon>Tylopoda</taxon>
        <taxon>Camelidae</taxon>
        <taxon>Camelus</taxon>
    </lineage>
</organism>
<feature type="region of interest" description="Disordered" evidence="1">
    <location>
        <begin position="1"/>
        <end position="118"/>
    </location>
</feature>